<dbReference type="SUPFAM" id="SSF53756">
    <property type="entry name" value="UDP-Glycosyltransferase/glycogen phosphorylase"/>
    <property type="match status" value="1"/>
</dbReference>
<comment type="caution">
    <text evidence="3">The sequence shown here is derived from an EMBL/GenBank/DDBJ whole genome shotgun (WGS) entry which is preliminary data.</text>
</comment>
<dbReference type="Proteomes" id="UP001597301">
    <property type="component" value="Unassembled WGS sequence"/>
</dbReference>
<organism evidence="3 4">
    <name type="scientific">Siminovitchia sediminis</name>
    <dbReference type="NCBI Taxonomy" id="1274353"/>
    <lineage>
        <taxon>Bacteria</taxon>
        <taxon>Bacillati</taxon>
        <taxon>Bacillota</taxon>
        <taxon>Bacilli</taxon>
        <taxon>Bacillales</taxon>
        <taxon>Bacillaceae</taxon>
        <taxon>Siminovitchia</taxon>
    </lineage>
</organism>
<dbReference type="Pfam" id="PF00534">
    <property type="entry name" value="Glycos_transf_1"/>
    <property type="match status" value="1"/>
</dbReference>
<gene>
    <name evidence="3" type="ORF">ACFSCZ_14805</name>
</gene>
<name>A0ABW4KJ94_9BACI</name>
<feature type="domain" description="Glycosyl transferase family 1" evidence="1">
    <location>
        <begin position="182"/>
        <end position="300"/>
    </location>
</feature>
<reference evidence="4" key="1">
    <citation type="journal article" date="2019" name="Int. J. Syst. Evol. Microbiol.">
        <title>The Global Catalogue of Microorganisms (GCM) 10K type strain sequencing project: providing services to taxonomists for standard genome sequencing and annotation.</title>
        <authorList>
            <consortium name="The Broad Institute Genomics Platform"/>
            <consortium name="The Broad Institute Genome Sequencing Center for Infectious Disease"/>
            <person name="Wu L."/>
            <person name="Ma J."/>
        </authorList>
    </citation>
    <scope>NUCLEOTIDE SEQUENCE [LARGE SCALE GENOMIC DNA]</scope>
    <source>
        <strain evidence="4">CGMCC 1.12295</strain>
    </source>
</reference>
<dbReference type="InterPro" id="IPR050194">
    <property type="entry name" value="Glycosyltransferase_grp1"/>
</dbReference>
<protein>
    <submittedName>
        <fullName evidence="3">Glycosyltransferase family 1 protein</fullName>
    </submittedName>
</protein>
<keyword evidence="4" id="KW-1185">Reference proteome</keyword>
<dbReference type="Pfam" id="PF13439">
    <property type="entry name" value="Glyco_transf_4"/>
    <property type="match status" value="1"/>
</dbReference>
<proteinExistence type="predicted"/>
<evidence type="ECO:0000313" key="4">
    <source>
        <dbReference type="Proteomes" id="UP001597301"/>
    </source>
</evidence>
<dbReference type="PANTHER" id="PTHR45947">
    <property type="entry name" value="SULFOQUINOVOSYL TRANSFERASE SQD2"/>
    <property type="match status" value="1"/>
</dbReference>
<dbReference type="InterPro" id="IPR001296">
    <property type="entry name" value="Glyco_trans_1"/>
</dbReference>
<dbReference type="RefSeq" id="WP_380774879.1">
    <property type="nucleotide sequence ID" value="NZ_JBHUEO010000053.1"/>
</dbReference>
<feature type="domain" description="Glycosyltransferase subfamily 4-like N-terminal" evidence="2">
    <location>
        <begin position="17"/>
        <end position="173"/>
    </location>
</feature>
<dbReference type="InterPro" id="IPR028098">
    <property type="entry name" value="Glyco_trans_4-like_N"/>
</dbReference>
<sequence length="371" mass="41842">MGSPIRVLHSVVNMNRGGAETFIMNVYRNIDRTKIQFDFLTCKPGVFDQEIERMGGKVQRIPYITDVGHYGYVKGLQHFFGENDYKVIHSHMDKMSGIVLREANKAGIPFRFAHIHSSGSEGNILARAYKWYSGKLLLKNATHFLACSKKAAEWIHPIGMKNTTIIKNGIDSESFTFSENTRKEVRKEFGIPHDSLVLGHVGRFSKVKNHQFLIDVFCQLSKKKENAVLFLVGDGPLRNQIEQKVLDLNVGHKVVFAGLRSDIHRLLQAFDLFLLPSKHEGLPVSVIEAQGAGLPCLISERISDEVDLNLGLIHYASLSDRNKWVEEMLRLTAGKLKRVNPRKAFLNKGYDITSSAGFLEGCYLSCSRRVI</sequence>
<dbReference type="Gene3D" id="3.40.50.2000">
    <property type="entry name" value="Glycogen Phosphorylase B"/>
    <property type="match status" value="2"/>
</dbReference>
<dbReference type="PANTHER" id="PTHR45947:SF3">
    <property type="entry name" value="SULFOQUINOVOSYL TRANSFERASE SQD2"/>
    <property type="match status" value="1"/>
</dbReference>
<accession>A0ABW4KJ94</accession>
<evidence type="ECO:0000313" key="3">
    <source>
        <dbReference type="EMBL" id="MFD1707992.1"/>
    </source>
</evidence>
<evidence type="ECO:0000259" key="2">
    <source>
        <dbReference type="Pfam" id="PF13439"/>
    </source>
</evidence>
<evidence type="ECO:0000259" key="1">
    <source>
        <dbReference type="Pfam" id="PF00534"/>
    </source>
</evidence>
<dbReference type="CDD" id="cd03812">
    <property type="entry name" value="GT4_CapH-like"/>
    <property type="match status" value="1"/>
</dbReference>
<dbReference type="EMBL" id="JBHUEO010000053">
    <property type="protein sequence ID" value="MFD1707992.1"/>
    <property type="molecule type" value="Genomic_DNA"/>
</dbReference>